<evidence type="ECO:0000313" key="7">
    <source>
        <dbReference type="EMBL" id="KAK2550088.1"/>
    </source>
</evidence>
<accession>A0AAD9PW13</accession>
<proteinExistence type="predicted"/>
<evidence type="ECO:0000256" key="2">
    <source>
        <dbReference type="ARBA" id="ARBA00022771"/>
    </source>
</evidence>
<evidence type="ECO:0000259" key="6">
    <source>
        <dbReference type="PROSITE" id="PS50950"/>
    </source>
</evidence>
<organism evidence="7 8">
    <name type="scientific">Acropora cervicornis</name>
    <name type="common">Staghorn coral</name>
    <dbReference type="NCBI Taxonomy" id="6130"/>
    <lineage>
        <taxon>Eukaryota</taxon>
        <taxon>Metazoa</taxon>
        <taxon>Cnidaria</taxon>
        <taxon>Anthozoa</taxon>
        <taxon>Hexacorallia</taxon>
        <taxon>Scleractinia</taxon>
        <taxon>Astrocoeniina</taxon>
        <taxon>Acroporidae</taxon>
        <taxon>Acropora</taxon>
    </lineage>
</organism>
<evidence type="ECO:0000256" key="5">
    <source>
        <dbReference type="PROSITE-ProRule" id="PRU00309"/>
    </source>
</evidence>
<reference evidence="7" key="1">
    <citation type="journal article" date="2023" name="G3 (Bethesda)">
        <title>Whole genome assembly and annotation of the endangered Caribbean coral Acropora cervicornis.</title>
        <authorList>
            <person name="Selwyn J.D."/>
            <person name="Vollmer S.V."/>
        </authorList>
    </citation>
    <scope>NUCLEOTIDE SEQUENCE</scope>
    <source>
        <strain evidence="7">K2</strain>
    </source>
</reference>
<keyword evidence="1" id="KW-0479">Metal-binding</keyword>
<gene>
    <name evidence="7" type="ORF">P5673_029275</name>
</gene>
<dbReference type="EMBL" id="JARQWQ010000115">
    <property type="protein sequence ID" value="KAK2550088.1"/>
    <property type="molecule type" value="Genomic_DNA"/>
</dbReference>
<keyword evidence="4 5" id="KW-0238">DNA-binding</keyword>
<reference evidence="7" key="2">
    <citation type="journal article" date="2023" name="Science">
        <title>Genomic signatures of disease resistance in endangered staghorn corals.</title>
        <authorList>
            <person name="Vollmer S.V."/>
            <person name="Selwyn J.D."/>
            <person name="Despard B.A."/>
            <person name="Roesel C.L."/>
        </authorList>
    </citation>
    <scope>NUCLEOTIDE SEQUENCE</scope>
    <source>
        <strain evidence="7">K2</strain>
    </source>
</reference>
<keyword evidence="8" id="KW-1185">Reference proteome</keyword>
<feature type="domain" description="THAP-type" evidence="6">
    <location>
        <begin position="1"/>
        <end position="45"/>
    </location>
</feature>
<sequence length="98" mass="11188">MPPLENCFVCSEHFSAESFEVNLHAQITGPKCKRRLEEDAIPSEFCFRPPAKRPRLAKIVFDVEATKTLASFVSRSSSRIVISIILNVVKYSYANYQY</sequence>
<keyword evidence="3" id="KW-0862">Zinc</keyword>
<dbReference type="PROSITE" id="PS50950">
    <property type="entry name" value="ZF_THAP"/>
    <property type="match status" value="1"/>
</dbReference>
<dbReference type="AlphaFoldDB" id="A0AAD9PW13"/>
<evidence type="ECO:0000256" key="3">
    <source>
        <dbReference type="ARBA" id="ARBA00022833"/>
    </source>
</evidence>
<dbReference type="GO" id="GO:0003677">
    <property type="term" value="F:DNA binding"/>
    <property type="evidence" value="ECO:0007669"/>
    <property type="project" value="UniProtKB-UniRule"/>
</dbReference>
<comment type="caution">
    <text evidence="7">The sequence shown here is derived from an EMBL/GenBank/DDBJ whole genome shotgun (WGS) entry which is preliminary data.</text>
</comment>
<dbReference type="Proteomes" id="UP001249851">
    <property type="component" value="Unassembled WGS sequence"/>
</dbReference>
<evidence type="ECO:0000256" key="1">
    <source>
        <dbReference type="ARBA" id="ARBA00022723"/>
    </source>
</evidence>
<keyword evidence="2 5" id="KW-0863">Zinc-finger</keyword>
<evidence type="ECO:0000313" key="8">
    <source>
        <dbReference type="Proteomes" id="UP001249851"/>
    </source>
</evidence>
<evidence type="ECO:0000256" key="4">
    <source>
        <dbReference type="ARBA" id="ARBA00023125"/>
    </source>
</evidence>
<protein>
    <recommendedName>
        <fullName evidence="6">THAP-type domain-containing protein</fullName>
    </recommendedName>
</protein>
<dbReference type="InterPro" id="IPR006612">
    <property type="entry name" value="THAP_Znf"/>
</dbReference>
<name>A0AAD9PW13_ACRCE</name>
<dbReference type="GO" id="GO:0008270">
    <property type="term" value="F:zinc ion binding"/>
    <property type="evidence" value="ECO:0007669"/>
    <property type="project" value="UniProtKB-KW"/>
</dbReference>